<proteinExistence type="predicted"/>
<dbReference type="OrthoDB" id="5369347at2759"/>
<sequence>MRPGNSSLADTGEIEPDTISSGELPITSSLEDDDLSTIDTGPDYYDEEIVDAHGTEEREHQTEPGSPDVFAGIQLSRWFDDIFYPAVRQVYDVDRLQHLPASHRHALATRRAPKVEDCLLETPSYRTQLRMTYFLPPQGLQQLWDLILVAIQQPGLHDFRDPESKAGEL</sequence>
<reference evidence="2" key="1">
    <citation type="submission" date="2012-04" db="EMBL/GenBank/DDBJ databases">
        <title>The Genome Sequence of Fusarium oxysporum melonis.</title>
        <authorList>
            <consortium name="The Broad Institute Genome Sequencing Platform"/>
            <person name="Ma L.-J."/>
            <person name="Gale L.R."/>
            <person name="Schwartz D.C."/>
            <person name="Zhou S."/>
            <person name="Corby-Kistler H."/>
            <person name="Young S.K."/>
            <person name="Zeng Q."/>
            <person name="Gargeya S."/>
            <person name="Fitzgerald M."/>
            <person name="Haas B."/>
            <person name="Abouelleil A."/>
            <person name="Alvarado L."/>
            <person name="Arachchi H.M."/>
            <person name="Berlin A."/>
            <person name="Brown A."/>
            <person name="Chapman S.B."/>
            <person name="Chen Z."/>
            <person name="Dunbar C."/>
            <person name="Freedman E."/>
            <person name="Gearin G."/>
            <person name="Goldberg J."/>
            <person name="Griggs A."/>
            <person name="Gujja S."/>
            <person name="Heiman D."/>
            <person name="Howarth C."/>
            <person name="Larson L."/>
            <person name="Lui A."/>
            <person name="MacDonald P.J.P."/>
            <person name="Montmayeur A."/>
            <person name="Murphy C."/>
            <person name="Neiman D."/>
            <person name="Pearson M."/>
            <person name="Priest M."/>
            <person name="Roberts A."/>
            <person name="Saif S."/>
            <person name="Shea T."/>
            <person name="Shenoy N."/>
            <person name="Sisk P."/>
            <person name="Stolte C."/>
            <person name="Sykes S."/>
            <person name="Wortman J."/>
            <person name="Nusbaum C."/>
            <person name="Birren B."/>
        </authorList>
    </citation>
    <scope>NUCLEOTIDE SEQUENCE</scope>
    <source>
        <strain evidence="2">26406</strain>
    </source>
</reference>
<organism evidence="2">
    <name type="scientific">Fusarium oxysporum f. sp. melonis 26406</name>
    <dbReference type="NCBI Taxonomy" id="1089452"/>
    <lineage>
        <taxon>Eukaryota</taxon>
        <taxon>Fungi</taxon>
        <taxon>Dikarya</taxon>
        <taxon>Ascomycota</taxon>
        <taxon>Pezizomycotina</taxon>
        <taxon>Sordariomycetes</taxon>
        <taxon>Hypocreomycetidae</taxon>
        <taxon>Hypocreales</taxon>
        <taxon>Nectriaceae</taxon>
        <taxon>Fusarium</taxon>
        <taxon>Fusarium oxysporum species complex</taxon>
    </lineage>
</organism>
<dbReference type="Proteomes" id="UP000030703">
    <property type="component" value="Unassembled WGS sequence"/>
</dbReference>
<reference evidence="2" key="2">
    <citation type="submission" date="2014-02" db="EMBL/GenBank/DDBJ databases">
        <title>Annotation of the Genome Sequence of Fusarium oxysporum f. sp. melonis 26406.</title>
        <authorList>
            <consortium name="The Broad Institute Genomics Platform"/>
            <person name="Ma L.-J."/>
            <person name="Corby-Kistler H."/>
            <person name="Broz K."/>
            <person name="Gale L.R."/>
            <person name="Jonkers W."/>
            <person name="O'Donnell K."/>
            <person name="Ploetz R."/>
            <person name="Steinberg C."/>
            <person name="Schwartz D.C."/>
            <person name="VanEtten H."/>
            <person name="Zhou S."/>
            <person name="Young S.K."/>
            <person name="Zeng Q."/>
            <person name="Gargeya S."/>
            <person name="Fitzgerald M."/>
            <person name="Abouelleil A."/>
            <person name="Alvarado L."/>
            <person name="Chapman S.B."/>
            <person name="Gainer-Dewar J."/>
            <person name="Goldberg J."/>
            <person name="Griggs A."/>
            <person name="Gujja S."/>
            <person name="Hansen M."/>
            <person name="Howarth C."/>
            <person name="Imamovic A."/>
            <person name="Ireland A."/>
            <person name="Larimer J."/>
            <person name="McCowan C."/>
            <person name="Murphy C."/>
            <person name="Pearson M."/>
            <person name="Poon T.W."/>
            <person name="Priest M."/>
            <person name="Roberts A."/>
            <person name="Saif S."/>
            <person name="Shea T."/>
            <person name="Sykes S."/>
            <person name="Wortman J."/>
            <person name="Nusbaum C."/>
            <person name="Birren B."/>
        </authorList>
    </citation>
    <scope>NUCLEOTIDE SEQUENCE</scope>
    <source>
        <strain evidence="2">26406</strain>
    </source>
</reference>
<evidence type="ECO:0000256" key="1">
    <source>
        <dbReference type="SAM" id="MobiDB-lite"/>
    </source>
</evidence>
<accession>W9YXD2</accession>
<feature type="compositionally biased region" description="Polar residues" evidence="1">
    <location>
        <begin position="18"/>
        <end position="29"/>
    </location>
</feature>
<dbReference type="AlphaFoldDB" id="W9YXD2"/>
<evidence type="ECO:0000313" key="2">
    <source>
        <dbReference type="EMBL" id="EXK23835.1"/>
    </source>
</evidence>
<dbReference type="EMBL" id="KI980536">
    <property type="protein sequence ID" value="EXK23835.1"/>
    <property type="molecule type" value="Genomic_DNA"/>
</dbReference>
<protein>
    <submittedName>
        <fullName evidence="2">Uncharacterized protein</fullName>
    </submittedName>
</protein>
<feature type="region of interest" description="Disordered" evidence="1">
    <location>
        <begin position="1"/>
        <end position="46"/>
    </location>
</feature>
<dbReference type="HOGENOM" id="CLU_1578597_0_0_1"/>
<gene>
    <name evidence="2" type="ORF">FOMG_19411</name>
</gene>
<name>W9YXD2_FUSOX</name>
<dbReference type="VEuPathDB" id="FungiDB:FOMG_19411"/>